<dbReference type="Pfam" id="PF16363">
    <property type="entry name" value="GDP_Man_Dehyd"/>
    <property type="match status" value="1"/>
</dbReference>
<evidence type="ECO:0000313" key="3">
    <source>
        <dbReference type="Proteomes" id="UP000178501"/>
    </source>
</evidence>
<comment type="caution">
    <text evidence="2">The sequence shown here is derived from an EMBL/GenBank/DDBJ whole genome shotgun (WGS) entry which is preliminary data.</text>
</comment>
<name>A0A1G1YD47_9BACT</name>
<protein>
    <submittedName>
        <fullName evidence="2">Sugar dehydratase</fullName>
    </submittedName>
</protein>
<dbReference type="InterPro" id="IPR036291">
    <property type="entry name" value="NAD(P)-bd_dom_sf"/>
</dbReference>
<dbReference type="PANTHER" id="PTHR43000">
    <property type="entry name" value="DTDP-D-GLUCOSE 4,6-DEHYDRATASE-RELATED"/>
    <property type="match status" value="1"/>
</dbReference>
<reference evidence="2 3" key="1">
    <citation type="journal article" date="2016" name="Nat. Commun.">
        <title>Thousands of microbial genomes shed light on interconnected biogeochemical processes in an aquifer system.</title>
        <authorList>
            <person name="Anantharaman K."/>
            <person name="Brown C.T."/>
            <person name="Hug L.A."/>
            <person name="Sharon I."/>
            <person name="Castelle C.J."/>
            <person name="Probst A.J."/>
            <person name="Thomas B.C."/>
            <person name="Singh A."/>
            <person name="Wilkins M.J."/>
            <person name="Karaoz U."/>
            <person name="Brodie E.L."/>
            <person name="Williams K.H."/>
            <person name="Hubbard S.S."/>
            <person name="Banfield J.F."/>
        </authorList>
    </citation>
    <scope>NUCLEOTIDE SEQUENCE [LARGE SCALE GENOMIC DNA]</scope>
</reference>
<accession>A0A1G1YD47</accession>
<dbReference type="SUPFAM" id="SSF51735">
    <property type="entry name" value="NAD(P)-binding Rossmann-fold domains"/>
    <property type="match status" value="1"/>
</dbReference>
<feature type="domain" description="NAD(P)-binding" evidence="1">
    <location>
        <begin position="12"/>
        <end position="314"/>
    </location>
</feature>
<evidence type="ECO:0000313" key="2">
    <source>
        <dbReference type="EMBL" id="OGY50272.1"/>
    </source>
</evidence>
<proteinExistence type="predicted"/>
<dbReference type="Gene3D" id="3.90.25.10">
    <property type="entry name" value="UDP-galactose 4-epimerase, domain 1"/>
    <property type="match status" value="1"/>
</dbReference>
<dbReference type="AlphaFoldDB" id="A0A1G1YD47"/>
<dbReference type="Proteomes" id="UP000178501">
    <property type="component" value="Unassembled WGS sequence"/>
</dbReference>
<sequence>MNKEFWKNKNVLVTGCSGLLGSWLVKYLVDSGAGVVGLIRDIVPKSNLFYSGYYPKINIVRGELEDRIILERILGEYEIDTVFNLGAQAIITIANRNPISTFETNIKGSWNILEACRRSPKVKRIIAASSDKAYGEQSILPYTEETPLKGQYPYDVSKSCADLLAQSYHKTFNTPVCITRCGNFFGGGDLNFNRIVPGTIKSIINNEPPVVRSDGKLVRDYFYIEDAVIAYLTLAEKMEELNLFGQAFNFSNQDPISVIDLANKILRLMDSKLEPIILNQAFGEIPAQYLSAQKANTVLGWQASFNLEEGLKKTVDWYKNFFEFHNNAEQIKYEVI</sequence>
<organism evidence="2 3">
    <name type="scientific">Candidatus Buchananbacteria bacterium RIFCSPHIGHO2_02_FULL_45_11b</name>
    <dbReference type="NCBI Taxonomy" id="1797541"/>
    <lineage>
        <taxon>Bacteria</taxon>
        <taxon>Candidatus Buchananiibacteriota</taxon>
    </lineage>
</organism>
<dbReference type="EMBL" id="MHIK01000064">
    <property type="protein sequence ID" value="OGY50272.1"/>
    <property type="molecule type" value="Genomic_DNA"/>
</dbReference>
<dbReference type="Gene3D" id="3.40.50.720">
    <property type="entry name" value="NAD(P)-binding Rossmann-like Domain"/>
    <property type="match status" value="1"/>
</dbReference>
<gene>
    <name evidence="2" type="ORF">A3J65_04555</name>
</gene>
<evidence type="ECO:0000259" key="1">
    <source>
        <dbReference type="Pfam" id="PF16363"/>
    </source>
</evidence>
<dbReference type="InterPro" id="IPR016040">
    <property type="entry name" value="NAD(P)-bd_dom"/>
</dbReference>